<keyword evidence="2" id="KW-1185">Reference proteome</keyword>
<gene>
    <name evidence="1" type="ORF">SAMN05444123_11023</name>
</gene>
<evidence type="ECO:0000313" key="2">
    <source>
        <dbReference type="Proteomes" id="UP000199615"/>
    </source>
</evidence>
<organism evidence="1 2">
    <name type="scientific">Rhodopseudomonas pseudopalustris</name>
    <dbReference type="NCBI Taxonomy" id="1513892"/>
    <lineage>
        <taxon>Bacteria</taxon>
        <taxon>Pseudomonadati</taxon>
        <taxon>Pseudomonadota</taxon>
        <taxon>Alphaproteobacteria</taxon>
        <taxon>Hyphomicrobiales</taxon>
        <taxon>Nitrobacteraceae</taxon>
        <taxon>Rhodopseudomonas</taxon>
    </lineage>
</organism>
<protein>
    <submittedName>
        <fullName evidence="1">Uncharacterized protein</fullName>
    </submittedName>
</protein>
<dbReference type="Proteomes" id="UP000199615">
    <property type="component" value="Unassembled WGS sequence"/>
</dbReference>
<accession>A0A1H8VXH4</accession>
<dbReference type="EMBL" id="FODT01000010">
    <property type="protein sequence ID" value="SEP20099.1"/>
    <property type="molecule type" value="Genomic_DNA"/>
</dbReference>
<reference evidence="2" key="1">
    <citation type="submission" date="2016-10" db="EMBL/GenBank/DDBJ databases">
        <authorList>
            <person name="Varghese N."/>
            <person name="Submissions S."/>
        </authorList>
    </citation>
    <scope>NUCLEOTIDE SEQUENCE [LARGE SCALE GENOMIC DNA]</scope>
    <source>
        <strain evidence="2">DSM 123</strain>
    </source>
</reference>
<proteinExistence type="predicted"/>
<dbReference type="RefSeq" id="WP_092685640.1">
    <property type="nucleotide sequence ID" value="NZ_FODT01000010.1"/>
</dbReference>
<name>A0A1H8VXH4_9BRAD</name>
<dbReference type="AlphaFoldDB" id="A0A1H8VXH4"/>
<evidence type="ECO:0000313" key="1">
    <source>
        <dbReference type="EMBL" id="SEP20099.1"/>
    </source>
</evidence>
<dbReference type="OrthoDB" id="5464931at2"/>
<sequence>MRDLASNIGVVLALSPAVQAATIKGNAVDLQDYEGAALILNSGAVVGAGSFAAKLQEAETTADGDFTDVPADLLVGVLPAALAADATVKQSYIGHKRYVRVVVTKNSGTSVALGAVFVLGNARNRPVA</sequence>